<dbReference type="InterPro" id="IPR041049">
    <property type="entry name" value="DUF5615"/>
</dbReference>
<name>A0ABT7B995_9CYAN</name>
<evidence type="ECO:0000313" key="2">
    <source>
        <dbReference type="EMBL" id="MDJ1175736.1"/>
    </source>
</evidence>
<dbReference type="RefSeq" id="WP_283768034.1">
    <property type="nucleotide sequence ID" value="NZ_JAQOSO010000087.1"/>
</dbReference>
<protein>
    <submittedName>
        <fullName evidence="2">DUF5615 family PIN-like protein</fullName>
    </submittedName>
</protein>
<dbReference type="EMBL" id="JAQOSO010000087">
    <property type="protein sequence ID" value="MDJ1175736.1"/>
    <property type="molecule type" value="Genomic_DNA"/>
</dbReference>
<comment type="caution">
    <text evidence="2">The sequence shown here is derived from an EMBL/GenBank/DDBJ whole genome shotgun (WGS) entry which is preliminary data.</text>
</comment>
<reference evidence="2 3" key="1">
    <citation type="submission" date="2023-01" db="EMBL/GenBank/DDBJ databases">
        <title>Novel diversity within Roseofilum (Cyanobacteria; Desertifilaceae) from marine benthic mats with descriptions of four novel species.</title>
        <authorList>
            <person name="Wang Y."/>
            <person name="Berthold D.E."/>
            <person name="Hu J."/>
            <person name="Lefler F.W."/>
            <person name="Laughinghouse H.D. IV."/>
        </authorList>
    </citation>
    <scope>NUCLEOTIDE SEQUENCE [LARGE SCALE GENOMIC DNA]</scope>
    <source>
        <strain evidence="2 3">BLCC-M114</strain>
    </source>
</reference>
<feature type="domain" description="DUF5615" evidence="1">
    <location>
        <begin position="4"/>
        <end position="115"/>
    </location>
</feature>
<sequence length="119" mass="13796">MSLRILLDEDSQAKYLVNLLEIEGHDVLTVNLAGLVNSTDVMVLSYAINNKRVLLTRNCEDFQELHQENPIHSGILAIYQNSDFSKNMTYQMIVMAIRNLETSEYLLENQFVVLNQWIY</sequence>
<accession>A0ABT7B995</accession>
<dbReference type="Proteomes" id="UP001235849">
    <property type="component" value="Unassembled WGS sequence"/>
</dbReference>
<evidence type="ECO:0000259" key="1">
    <source>
        <dbReference type="Pfam" id="PF18480"/>
    </source>
</evidence>
<gene>
    <name evidence="2" type="ORF">PMG25_16730</name>
</gene>
<dbReference type="Pfam" id="PF18480">
    <property type="entry name" value="DUF5615"/>
    <property type="match status" value="1"/>
</dbReference>
<evidence type="ECO:0000313" key="3">
    <source>
        <dbReference type="Proteomes" id="UP001235849"/>
    </source>
</evidence>
<proteinExistence type="predicted"/>
<keyword evidence="3" id="KW-1185">Reference proteome</keyword>
<organism evidence="2 3">
    <name type="scientific">Roseofilum capinflatum BLCC-M114</name>
    <dbReference type="NCBI Taxonomy" id="3022440"/>
    <lineage>
        <taxon>Bacteria</taxon>
        <taxon>Bacillati</taxon>
        <taxon>Cyanobacteriota</taxon>
        <taxon>Cyanophyceae</taxon>
        <taxon>Desertifilales</taxon>
        <taxon>Desertifilaceae</taxon>
        <taxon>Roseofilum</taxon>
        <taxon>Roseofilum capinflatum</taxon>
    </lineage>
</organism>